<comment type="caution">
    <text evidence="2">The sequence shown here is derived from an EMBL/GenBank/DDBJ whole genome shotgun (WGS) entry which is preliminary data.</text>
</comment>
<organism evidence="2 3">
    <name type="scientific">Acrasis kona</name>
    <dbReference type="NCBI Taxonomy" id="1008807"/>
    <lineage>
        <taxon>Eukaryota</taxon>
        <taxon>Discoba</taxon>
        <taxon>Heterolobosea</taxon>
        <taxon>Tetramitia</taxon>
        <taxon>Eutetramitia</taxon>
        <taxon>Acrasidae</taxon>
        <taxon>Acrasis</taxon>
    </lineage>
</organism>
<reference evidence="2 3" key="1">
    <citation type="submission" date="2024-03" db="EMBL/GenBank/DDBJ databases">
        <title>The Acrasis kona genome and developmental transcriptomes reveal deep origins of eukaryotic multicellular pathways.</title>
        <authorList>
            <person name="Sheikh S."/>
            <person name="Fu C.-J."/>
            <person name="Brown M.W."/>
            <person name="Baldauf S.L."/>
        </authorList>
    </citation>
    <scope>NUCLEOTIDE SEQUENCE [LARGE SCALE GENOMIC DNA]</scope>
    <source>
        <strain evidence="2 3">ATCC MYA-3509</strain>
    </source>
</reference>
<evidence type="ECO:0000313" key="2">
    <source>
        <dbReference type="EMBL" id="KAL0483997.1"/>
    </source>
</evidence>
<feature type="region of interest" description="Disordered" evidence="1">
    <location>
        <begin position="1"/>
        <end position="34"/>
    </location>
</feature>
<dbReference type="Proteomes" id="UP001431209">
    <property type="component" value="Unassembled WGS sequence"/>
</dbReference>
<accession>A0AAW2Z5Q8</accession>
<gene>
    <name evidence="2" type="ORF">AKO1_004604</name>
</gene>
<keyword evidence="3" id="KW-1185">Reference proteome</keyword>
<dbReference type="AlphaFoldDB" id="A0AAW2Z5Q8"/>
<proteinExistence type="predicted"/>
<sequence>MSEDDFPDPVIPQDSPNEGNTQTLNRTTPPPQFHKHRLISIPQTISPESIDDWRRKLHIPISYNLDNMVERFEELKVKSKSKLPDLIWRVQNCKKESSAGANARSKLMELVRQEEKLWSKCTDMNFGENCRASEFACFYNAHFSSDKLLPRSSESIIKESLLDMDEVGQLGYLALNGYNVECFCYAMGCAMALWVGVISSKRRRVNCTVNFEQELDFIRIMTIAKALELSNPMMEWIYKATRAYYQYLTDDKDHLEQLNHELKRSCMKILNQCGRIFSLITVEVRFPNHNNIALAILKSVGQIERNLPKKK</sequence>
<protein>
    <submittedName>
        <fullName evidence="2">Uncharacterized protein</fullName>
    </submittedName>
</protein>
<dbReference type="EMBL" id="JAOPGA020001010">
    <property type="protein sequence ID" value="KAL0483997.1"/>
    <property type="molecule type" value="Genomic_DNA"/>
</dbReference>
<evidence type="ECO:0000313" key="3">
    <source>
        <dbReference type="Proteomes" id="UP001431209"/>
    </source>
</evidence>
<name>A0AAW2Z5Q8_9EUKA</name>
<feature type="compositionally biased region" description="Polar residues" evidence="1">
    <location>
        <begin position="14"/>
        <end position="27"/>
    </location>
</feature>
<evidence type="ECO:0000256" key="1">
    <source>
        <dbReference type="SAM" id="MobiDB-lite"/>
    </source>
</evidence>